<proteinExistence type="predicted"/>
<gene>
    <name evidence="1" type="ORF">AVDCRST_MAG60-1666</name>
</gene>
<evidence type="ECO:0008006" key="2">
    <source>
        <dbReference type="Google" id="ProtNLM"/>
    </source>
</evidence>
<dbReference type="Pfam" id="PF14518">
    <property type="entry name" value="Haem_oxygenas_2"/>
    <property type="match status" value="1"/>
</dbReference>
<dbReference type="SMART" id="SM01236">
    <property type="entry name" value="Haem_oxygenase_2"/>
    <property type="match status" value="1"/>
</dbReference>
<dbReference type="Gene3D" id="1.20.910.10">
    <property type="entry name" value="Heme oxygenase-like"/>
    <property type="match status" value="1"/>
</dbReference>
<evidence type="ECO:0000313" key="1">
    <source>
        <dbReference type="EMBL" id="CAA9393122.1"/>
    </source>
</evidence>
<dbReference type="InterPro" id="IPR016084">
    <property type="entry name" value="Haem_Oase-like_multi-hlx"/>
</dbReference>
<dbReference type="EMBL" id="CADCUN010000179">
    <property type="protein sequence ID" value="CAA9393122.1"/>
    <property type="molecule type" value="Genomic_DNA"/>
</dbReference>
<name>A0A6J4NTD3_9ACTN</name>
<dbReference type="AlphaFoldDB" id="A0A6J4NTD3"/>
<reference evidence="1" key="1">
    <citation type="submission" date="2020-02" db="EMBL/GenBank/DDBJ databases">
        <authorList>
            <person name="Meier V. D."/>
        </authorList>
    </citation>
    <scope>NUCLEOTIDE SEQUENCE</scope>
    <source>
        <strain evidence="1">AVDCRST_MAG60</strain>
    </source>
</reference>
<dbReference type="SUPFAM" id="SSF48613">
    <property type="entry name" value="Heme oxygenase-like"/>
    <property type="match status" value="1"/>
</dbReference>
<accession>A0A6J4NTD3</accession>
<protein>
    <recommendedName>
        <fullName evidence="2">Iron-containing redox enzyme family protein</fullName>
    </recommendedName>
</protein>
<sequence>MSSLPLPRGPLSEVLIQILGGNFVEQLPAWPDGDTTDGSSDAQRLADEALCLWVLHELNYRGFADVDERWEWHPDLLSLRWRLEGGLEQRLRKRFPTTERTGDVVADLEALITADDGPSLARHLQRHGSREQALDLLKQRSIYHLKEADPTAWVVPRLPGGRAKAALVEVQFDEYGAGDPQRLHHDLFARGMVACGLSDEPGHDADDALTEVLEQNNAVSMFGMHRRLRGAALGHFAAFEATSSIPSRQLAQGLARLELPEEIQAYYDEHVEADAVHDQVALRDICGGLVAREPELAEDVLFGAWTCLDLEARTAGAVLARWEVS</sequence>
<organism evidence="1">
    <name type="scientific">uncultured Nocardioides sp</name>
    <dbReference type="NCBI Taxonomy" id="198441"/>
    <lineage>
        <taxon>Bacteria</taxon>
        <taxon>Bacillati</taxon>
        <taxon>Actinomycetota</taxon>
        <taxon>Actinomycetes</taxon>
        <taxon>Propionibacteriales</taxon>
        <taxon>Nocardioidaceae</taxon>
        <taxon>Nocardioides</taxon>
        <taxon>environmental samples</taxon>
    </lineage>
</organism>